<dbReference type="PANTHER" id="PTHR31973">
    <property type="entry name" value="POLYPROTEIN, PUTATIVE-RELATED"/>
    <property type="match status" value="1"/>
</dbReference>
<sequence length="615" mass="71166">MSFNFSKEGDTTFQISYGGKFVSDGGDISYMGGETHIFQTKAQALFRDREFEEDIRVEAAVGEISDDEDNENYKNTPPCSDGEEEENPRPYQGWKRGSGELHIRKLFDSVKFFKDDNMCSQWMVKTFQDVHTCFKDGRCKILLDSRIAKLFLNEVREDPEMKPKAIQDQIQLHYDLNPSDDQCQKARKKCLDLFQAKYDEQFRRIKDYESVIGTGGLEGFDRFYVCFAVLRDIRLASCRPIFGIDGSAVGRDANNQIYPFAWSVVHKENTYTWAWFLHKLKNDLNLGNGDGFTLGLLIADDAEMPNIEHKMCARHIYRNSRKLHPNKPQLKKLFWSVVESHNEADYKSSLKVLEEYDKEVYADLMARRPETCSIASFLTALCCEDALNNNPESYNRTLEKARAMPLVEMLETMRRLAMKRIDLRKKIVKDYKGKFSLKDTKMIASKTKYRKYCKSLPGPTGEFEVSEDGMRYAVDMRANTCSCRRWWYLSGIPCRHALRFVLDQKKTYKTDNLVSDWYLTSKWQHQLILRLDQTTPPREISKGRKKKPQQRIKGVNESSTKEKKCGFPKHNASKCPNAGVPCQPRPPRKHKTTISHDKVAVDPDEGPSQTQQTQT</sequence>
<name>A0A397XQ57_BRACM</name>
<dbReference type="GO" id="GO:0008270">
    <property type="term" value="F:zinc ion binding"/>
    <property type="evidence" value="ECO:0007669"/>
    <property type="project" value="UniProtKB-KW"/>
</dbReference>
<keyword evidence="1" id="KW-0479">Metal-binding</keyword>
<evidence type="ECO:0000256" key="3">
    <source>
        <dbReference type="ARBA" id="ARBA00022833"/>
    </source>
</evidence>
<accession>A0A397XQ57</accession>
<organism evidence="7 8">
    <name type="scientific">Brassica campestris</name>
    <name type="common">Field mustard</name>
    <dbReference type="NCBI Taxonomy" id="3711"/>
    <lineage>
        <taxon>Eukaryota</taxon>
        <taxon>Viridiplantae</taxon>
        <taxon>Streptophyta</taxon>
        <taxon>Embryophyta</taxon>
        <taxon>Tracheophyta</taxon>
        <taxon>Spermatophyta</taxon>
        <taxon>Magnoliopsida</taxon>
        <taxon>eudicotyledons</taxon>
        <taxon>Gunneridae</taxon>
        <taxon>Pentapetalae</taxon>
        <taxon>rosids</taxon>
        <taxon>malvids</taxon>
        <taxon>Brassicales</taxon>
        <taxon>Brassicaceae</taxon>
        <taxon>Brassiceae</taxon>
        <taxon>Brassica</taxon>
    </lineage>
</organism>
<gene>
    <name evidence="7" type="ORF">BRARA_J00782</name>
</gene>
<dbReference type="PANTHER" id="PTHR31973:SF187">
    <property type="entry name" value="MUTATOR TRANSPOSASE MUDRA PROTEIN"/>
    <property type="match status" value="1"/>
</dbReference>
<dbReference type="EMBL" id="CM010637">
    <property type="protein sequence ID" value="RID40760.1"/>
    <property type="molecule type" value="Genomic_DNA"/>
</dbReference>
<evidence type="ECO:0000313" key="7">
    <source>
        <dbReference type="EMBL" id="RID40760.1"/>
    </source>
</evidence>
<dbReference type="Proteomes" id="UP000264353">
    <property type="component" value="Chromosome A10"/>
</dbReference>
<reference evidence="7 8" key="1">
    <citation type="submission" date="2018-06" db="EMBL/GenBank/DDBJ databases">
        <title>WGS assembly of Brassica rapa FPsc.</title>
        <authorList>
            <person name="Bowman J."/>
            <person name="Kohchi T."/>
            <person name="Yamato K."/>
            <person name="Jenkins J."/>
            <person name="Shu S."/>
            <person name="Ishizaki K."/>
            <person name="Yamaoka S."/>
            <person name="Nishihama R."/>
            <person name="Nakamura Y."/>
            <person name="Berger F."/>
            <person name="Adam C."/>
            <person name="Aki S."/>
            <person name="Althoff F."/>
            <person name="Araki T."/>
            <person name="Arteaga-Vazquez M."/>
            <person name="Balasubrmanian S."/>
            <person name="Bauer D."/>
            <person name="Boehm C."/>
            <person name="Briginshaw L."/>
            <person name="Caballero-Perez J."/>
            <person name="Catarino B."/>
            <person name="Chen F."/>
            <person name="Chiyoda S."/>
            <person name="Chovatia M."/>
            <person name="Davies K."/>
            <person name="Delmans M."/>
            <person name="Demura T."/>
            <person name="Dierschke T."/>
            <person name="Dolan L."/>
            <person name="Dorantes-Acosta A."/>
            <person name="Eklund D."/>
            <person name="Florent S."/>
            <person name="Flores-Sandoval E."/>
            <person name="Fujiyama A."/>
            <person name="Fukuzawa H."/>
            <person name="Galik B."/>
            <person name="Grimanelli D."/>
            <person name="Grimwood J."/>
            <person name="Grossniklaus U."/>
            <person name="Hamada T."/>
            <person name="Haseloff J."/>
            <person name="Hetherington A."/>
            <person name="Higo A."/>
            <person name="Hirakawa Y."/>
            <person name="Hundley H."/>
            <person name="Ikeda Y."/>
            <person name="Inoue K."/>
            <person name="Inoue S."/>
            <person name="Ishida S."/>
            <person name="Jia Q."/>
            <person name="Kakita M."/>
            <person name="Kanazawa T."/>
            <person name="Kawai Y."/>
            <person name="Kawashima T."/>
            <person name="Kennedy M."/>
            <person name="Kinose K."/>
            <person name="Kinoshita T."/>
            <person name="Kohara Y."/>
            <person name="Koide E."/>
            <person name="Komatsu K."/>
            <person name="Kopischke S."/>
            <person name="Kubo M."/>
            <person name="Kyozuka J."/>
            <person name="Lagercrantz U."/>
            <person name="Lin S."/>
            <person name="Lindquist E."/>
            <person name="Lipzen A."/>
            <person name="Lu C."/>
            <person name="Luna E."/>
            <person name="Martienssen R."/>
            <person name="Minamino N."/>
            <person name="Mizutani M."/>
            <person name="Mizutani M."/>
            <person name="Mochizuki N."/>
            <person name="Monte I."/>
            <person name="Mosher R."/>
            <person name="Nagasaki H."/>
            <person name="Nakagami H."/>
            <person name="Naramoto S."/>
            <person name="Nishitani K."/>
            <person name="Ohtani M."/>
            <person name="Okamoto T."/>
            <person name="Okumura M."/>
            <person name="Phillips J."/>
            <person name="Pollak B."/>
            <person name="Reinders A."/>
            <person name="Roevekamp M."/>
            <person name="Sano R."/>
            <person name="Sawa S."/>
            <person name="Schmid M."/>
            <person name="Shirakawa M."/>
            <person name="Solano R."/>
            <person name="Spunde A."/>
            <person name="Suetsugu N."/>
            <person name="Sugano S."/>
            <person name="Sugiyama A."/>
            <person name="Sun R."/>
            <person name="Suzuki Y."/>
            <person name="Takenaka M."/>
            <person name="Takezawa D."/>
            <person name="Tomogane H."/>
            <person name="Tsuzuki M."/>
            <person name="Ueda T."/>
            <person name="Umeda M."/>
            <person name="Ward J."/>
            <person name="Watanabe Y."/>
            <person name="Yazaki K."/>
            <person name="Yokoyama R."/>
            <person name="Yoshitake Y."/>
            <person name="Yotsui I."/>
            <person name="Zachgo S."/>
            <person name="Schmutz J."/>
        </authorList>
    </citation>
    <scope>NUCLEOTIDE SEQUENCE [LARGE SCALE GENOMIC DNA]</scope>
    <source>
        <strain evidence="8">cv. B-3</strain>
    </source>
</reference>
<dbReference type="AlphaFoldDB" id="A0A397XQ57"/>
<dbReference type="InterPro" id="IPR006564">
    <property type="entry name" value="Znf_PMZ"/>
</dbReference>
<dbReference type="SMART" id="SM00575">
    <property type="entry name" value="ZnF_PMZ"/>
    <property type="match status" value="1"/>
</dbReference>
<feature type="region of interest" description="Disordered" evidence="5">
    <location>
        <begin position="60"/>
        <end position="95"/>
    </location>
</feature>
<evidence type="ECO:0000256" key="4">
    <source>
        <dbReference type="PROSITE-ProRule" id="PRU00325"/>
    </source>
</evidence>
<dbReference type="PROSITE" id="PS50966">
    <property type="entry name" value="ZF_SWIM"/>
    <property type="match status" value="1"/>
</dbReference>
<protein>
    <recommendedName>
        <fullName evidence="6">SWIM-type domain-containing protein</fullName>
    </recommendedName>
</protein>
<evidence type="ECO:0000256" key="1">
    <source>
        <dbReference type="ARBA" id="ARBA00022723"/>
    </source>
</evidence>
<evidence type="ECO:0000256" key="5">
    <source>
        <dbReference type="SAM" id="MobiDB-lite"/>
    </source>
</evidence>
<evidence type="ECO:0000256" key="2">
    <source>
        <dbReference type="ARBA" id="ARBA00022771"/>
    </source>
</evidence>
<dbReference type="InterPro" id="IPR007527">
    <property type="entry name" value="Znf_SWIM"/>
</dbReference>
<feature type="domain" description="SWIM-type" evidence="6">
    <location>
        <begin position="472"/>
        <end position="505"/>
    </location>
</feature>
<feature type="region of interest" description="Disordered" evidence="5">
    <location>
        <begin position="534"/>
        <end position="615"/>
    </location>
</feature>
<evidence type="ECO:0000313" key="8">
    <source>
        <dbReference type="Proteomes" id="UP000264353"/>
    </source>
</evidence>
<keyword evidence="2 4" id="KW-0863">Zinc-finger</keyword>
<proteinExistence type="predicted"/>
<keyword evidence="3" id="KW-0862">Zinc</keyword>
<dbReference type="Pfam" id="PF04434">
    <property type="entry name" value="SWIM"/>
    <property type="match status" value="1"/>
</dbReference>
<evidence type="ECO:0000259" key="6">
    <source>
        <dbReference type="PROSITE" id="PS50966"/>
    </source>
</evidence>